<gene>
    <name evidence="1" type="ORF">ABE541_03755</name>
</gene>
<name>A0ABV0BQM0_9SPHI</name>
<dbReference type="EMBL" id="JBDJNQ010000001">
    <property type="protein sequence ID" value="MEN5376368.1"/>
    <property type="molecule type" value="Genomic_DNA"/>
</dbReference>
<accession>A0ABV0BQM0</accession>
<sequence>MTKENENNKLDFQATKVKDKYIQPQIKMVMIEMEQGIAAGSAAPASIGPEIMDQSSEEKNYDFEF</sequence>
<protein>
    <submittedName>
        <fullName evidence="1">Uncharacterized protein</fullName>
    </submittedName>
</protein>
<proteinExistence type="predicted"/>
<evidence type="ECO:0000313" key="2">
    <source>
        <dbReference type="Proteomes" id="UP001409291"/>
    </source>
</evidence>
<organism evidence="1 2">
    <name type="scientific">Sphingobacterium kitahiroshimense</name>
    <dbReference type="NCBI Taxonomy" id="470446"/>
    <lineage>
        <taxon>Bacteria</taxon>
        <taxon>Pseudomonadati</taxon>
        <taxon>Bacteroidota</taxon>
        <taxon>Sphingobacteriia</taxon>
        <taxon>Sphingobacteriales</taxon>
        <taxon>Sphingobacteriaceae</taxon>
        <taxon>Sphingobacterium</taxon>
    </lineage>
</organism>
<keyword evidence="2" id="KW-1185">Reference proteome</keyword>
<reference evidence="1 2" key="1">
    <citation type="submission" date="2024-04" db="EMBL/GenBank/DDBJ databases">
        <title>WGS of bacteria from Torrens River.</title>
        <authorList>
            <person name="Wyrsch E.R."/>
            <person name="Drigo B."/>
        </authorList>
    </citation>
    <scope>NUCLEOTIDE SEQUENCE [LARGE SCALE GENOMIC DNA]</scope>
    <source>
        <strain evidence="1 2">TWI391</strain>
    </source>
</reference>
<dbReference type="RefSeq" id="WP_346580649.1">
    <property type="nucleotide sequence ID" value="NZ_JBDJLH010000001.1"/>
</dbReference>
<comment type="caution">
    <text evidence="1">The sequence shown here is derived from an EMBL/GenBank/DDBJ whole genome shotgun (WGS) entry which is preliminary data.</text>
</comment>
<dbReference type="Proteomes" id="UP001409291">
    <property type="component" value="Unassembled WGS sequence"/>
</dbReference>
<evidence type="ECO:0000313" key="1">
    <source>
        <dbReference type="EMBL" id="MEN5376368.1"/>
    </source>
</evidence>